<evidence type="ECO:0000256" key="1">
    <source>
        <dbReference type="SAM" id="MobiDB-lite"/>
    </source>
</evidence>
<dbReference type="KEGG" id="tml:GSTUM_00002475001"/>
<dbReference type="Proteomes" id="UP000006911">
    <property type="component" value="Unassembled WGS sequence"/>
</dbReference>
<dbReference type="AlphaFoldDB" id="D5G7I1"/>
<sequence length="86" mass="9298">MLSEPSMPSLHHGPDAKPSFGKPLTSLPALHLPPSSLLLPSSVIFPLPSLPLPCAPVFPHHAKERSCSICCREASRGCFPEVRYNN</sequence>
<protein>
    <submittedName>
        <fullName evidence="2">(Perigord truffle) hypothetical protein</fullName>
    </submittedName>
</protein>
<dbReference type="RefSeq" id="XP_002836283.1">
    <property type="nucleotide sequence ID" value="XM_002836237.1"/>
</dbReference>
<dbReference type="InParanoid" id="D5G7I1"/>
<proteinExistence type="predicted"/>
<dbReference type="EMBL" id="FN430027">
    <property type="protein sequence ID" value="CAZ80474.1"/>
    <property type="molecule type" value="Genomic_DNA"/>
</dbReference>
<feature type="region of interest" description="Disordered" evidence="1">
    <location>
        <begin position="1"/>
        <end position="20"/>
    </location>
</feature>
<organism evidence="2 3">
    <name type="scientific">Tuber melanosporum (strain Mel28)</name>
    <name type="common">Perigord black truffle</name>
    <dbReference type="NCBI Taxonomy" id="656061"/>
    <lineage>
        <taxon>Eukaryota</taxon>
        <taxon>Fungi</taxon>
        <taxon>Dikarya</taxon>
        <taxon>Ascomycota</taxon>
        <taxon>Pezizomycotina</taxon>
        <taxon>Pezizomycetes</taxon>
        <taxon>Pezizales</taxon>
        <taxon>Tuberaceae</taxon>
        <taxon>Tuber</taxon>
    </lineage>
</organism>
<evidence type="ECO:0000313" key="2">
    <source>
        <dbReference type="EMBL" id="CAZ80474.1"/>
    </source>
</evidence>
<keyword evidence="3" id="KW-1185">Reference proteome</keyword>
<reference evidence="2 3" key="1">
    <citation type="journal article" date="2010" name="Nature">
        <title>Perigord black truffle genome uncovers evolutionary origins and mechanisms of symbiosis.</title>
        <authorList>
            <person name="Martin F."/>
            <person name="Kohler A."/>
            <person name="Murat C."/>
            <person name="Balestrini R."/>
            <person name="Coutinho P.M."/>
            <person name="Jaillon O."/>
            <person name="Montanini B."/>
            <person name="Morin E."/>
            <person name="Noel B."/>
            <person name="Percudani R."/>
            <person name="Porcel B."/>
            <person name="Rubini A."/>
            <person name="Amicucci A."/>
            <person name="Amselem J."/>
            <person name="Anthouard V."/>
            <person name="Arcioni S."/>
            <person name="Artiguenave F."/>
            <person name="Aury J.M."/>
            <person name="Ballario P."/>
            <person name="Bolchi A."/>
            <person name="Brenna A."/>
            <person name="Brun A."/>
            <person name="Buee M."/>
            <person name="Cantarel B."/>
            <person name="Chevalier G."/>
            <person name="Couloux A."/>
            <person name="Da Silva C."/>
            <person name="Denoeud F."/>
            <person name="Duplessis S."/>
            <person name="Ghignone S."/>
            <person name="Hilselberger B."/>
            <person name="Iotti M."/>
            <person name="Marcais B."/>
            <person name="Mello A."/>
            <person name="Miranda M."/>
            <person name="Pacioni G."/>
            <person name="Quesneville H."/>
            <person name="Riccioni C."/>
            <person name="Ruotolo R."/>
            <person name="Splivallo R."/>
            <person name="Stocchi V."/>
            <person name="Tisserant E."/>
            <person name="Viscomi A.R."/>
            <person name="Zambonelli A."/>
            <person name="Zampieri E."/>
            <person name="Henrissat B."/>
            <person name="Lebrun M.H."/>
            <person name="Paolocci F."/>
            <person name="Bonfante P."/>
            <person name="Ottonello S."/>
            <person name="Wincker P."/>
        </authorList>
    </citation>
    <scope>NUCLEOTIDE SEQUENCE [LARGE SCALE GENOMIC DNA]</scope>
    <source>
        <strain evidence="2 3">Mel28</strain>
    </source>
</reference>
<name>D5G7I1_TUBMM</name>
<accession>D5G7I1</accession>
<dbReference type="GeneID" id="9188499"/>
<gene>
    <name evidence="2" type="ORF">GSTUM_00002475001</name>
</gene>
<evidence type="ECO:0000313" key="3">
    <source>
        <dbReference type="Proteomes" id="UP000006911"/>
    </source>
</evidence>
<dbReference type="HOGENOM" id="CLU_2499506_0_0_1"/>